<feature type="domain" description="PAC" evidence="8">
    <location>
        <begin position="591"/>
        <end position="643"/>
    </location>
</feature>
<dbReference type="Gene3D" id="3.30.450.20">
    <property type="entry name" value="PAS domain"/>
    <property type="match status" value="3"/>
</dbReference>
<dbReference type="InterPro" id="IPR003594">
    <property type="entry name" value="HATPase_dom"/>
</dbReference>
<organism evidence="9 10">
    <name type="scientific">Rhizoctonia solani</name>
    <dbReference type="NCBI Taxonomy" id="456999"/>
    <lineage>
        <taxon>Eukaryota</taxon>
        <taxon>Fungi</taxon>
        <taxon>Dikarya</taxon>
        <taxon>Basidiomycota</taxon>
        <taxon>Agaricomycotina</taxon>
        <taxon>Agaricomycetes</taxon>
        <taxon>Cantharellales</taxon>
        <taxon>Ceratobasidiaceae</taxon>
        <taxon>Rhizoctonia</taxon>
    </lineage>
</organism>
<feature type="domain" description="Response regulatory" evidence="6">
    <location>
        <begin position="1151"/>
        <end position="1269"/>
    </location>
</feature>
<dbReference type="Pfam" id="PF13426">
    <property type="entry name" value="PAS_9"/>
    <property type="match status" value="1"/>
</dbReference>
<evidence type="ECO:0000256" key="2">
    <source>
        <dbReference type="ARBA" id="ARBA00023012"/>
    </source>
</evidence>
<dbReference type="InterPro" id="IPR000700">
    <property type="entry name" value="PAS-assoc_C"/>
</dbReference>
<evidence type="ECO:0000313" key="10">
    <source>
        <dbReference type="Proteomes" id="UP000663846"/>
    </source>
</evidence>
<dbReference type="Proteomes" id="UP000663846">
    <property type="component" value="Unassembled WGS sequence"/>
</dbReference>
<dbReference type="Gene3D" id="1.10.287.130">
    <property type="match status" value="1"/>
</dbReference>
<feature type="region of interest" description="Disordered" evidence="4">
    <location>
        <begin position="376"/>
        <end position="458"/>
    </location>
</feature>
<dbReference type="SUPFAM" id="SSF52172">
    <property type="entry name" value="CheY-like"/>
    <property type="match status" value="1"/>
</dbReference>
<sequence>MLDLHEAMRGLRFAPEALAVLDANRQVRVISRQAERLFGVPAADLVGRTTNHVWAEESRPAFMLALNEAAQRIGHADTATPVIRRLKTTKTVLDMCVSAWHPTDDPMYATSKSPTNILTAPRTIMIHECFYTISLRDVSTPRRNNRPGRKTEAKTHLEPPTLHPVDEGVDVASPLTNGSDPSTPPSPHTSQNVIDEDAHDSFRPQGFPILASLEAPIPPLPSGYGSGSLSPPRRPSTSTSRSSATPPPITLAETLRDGVIDALGIAAIALSIDGTVAVRNQGWIELVGGDEPGVILFDGSAKREPHCNSPSGSSLRSTASGLNATRQWHPSLVLTDLDFSRPMSANSHPLYRAAVLGQVVKELRCGGVRTDEGSYVPENINTNVEGSVSSGSGASWSPTRTERSEPVSEPTTTIKGLSPVGTFKSLSSDSYFPEESKPALGRTSSDAASTVGDTPSTVRELPTIQGETKCIPDGARLVLEISARPVRDTRGELVGGVMTIRDVTQSEKERVQSVQDESNSQFEQICDCLPQLVWTTRPDGYHTYYNKGWYEYTGADPHDSAGLGWQGLFHPDDMPAAAVAWSHALRTGEMYETNYRCRRRDGVYRWMVGRALPMRDRQGRIVKWLGTCTDIHDTVEALAVSRRAQERLQATLNHAAVTLWAIDQDMKITVAEGPGLRQLKLVNSPQGSTATSSSRSDHSSSQPPSSHTNSRSAHRLRNNSMIGRSIYESWDASLIGSAIERAFAGENAVEEMEMEGRWFRTQFTPLREEWEGSADGIGIGAAAVVAGGAADEERPVIGVVGASMDITDRKIAEVRLRESFAERSRLLASETAAKEASRLKSQFLANMSHEIRTPIAGVIGLSELLCDTHLNEEQRGIAENIQRSADALLTVINDILDFSKVELGKLDVDNIPLSLGVVLLDTKRMLSFATKKKGLIFNEEIHLKYAGRVMGDPGRLRQVLTNLLTNSIKFTSEGSITLRATEESEDEKTVRVRFSVEDEGMGIADSIRDRLFQPFSQADSSTARRYGGTGLGLTISKNLVELMRGQIGLDSKEGKGTCAWFSVPFKKACDEVHAAPRSLSPEAAASIALPVAPQIETPIEPNASSSLPLGPASAISSLAIQNGNGLLGSNMVNGMAPRPSGSLQRPREGIWILVAEDNLINQQIALKTLRKMNFNAEAADNGKQVLAALEQRTYDLILMDCQMPEMDGYEATMCIRQLESVEVRSVPIIAMTASAIRGDKEKCLQVGMSDYLSKPVKRQALEAMLVRWLYDETYRQELSRWFLPPQKMLSVSPTSTPPLETGTPTSACPPLFQAPESTRSGGGRSIASDATVKNGTAINTPIMKDAPIPNGTL</sequence>
<dbReference type="SMART" id="SM00448">
    <property type="entry name" value="REC"/>
    <property type="match status" value="1"/>
</dbReference>
<dbReference type="InterPro" id="IPR011006">
    <property type="entry name" value="CheY-like_superfamily"/>
</dbReference>
<evidence type="ECO:0000313" key="9">
    <source>
        <dbReference type="EMBL" id="CAE6458829.1"/>
    </source>
</evidence>
<feature type="compositionally biased region" description="Low complexity" evidence="4">
    <location>
        <begin position="227"/>
        <end position="244"/>
    </location>
</feature>
<feature type="region of interest" description="Disordered" evidence="4">
    <location>
        <begin position="683"/>
        <end position="717"/>
    </location>
</feature>
<dbReference type="PRINTS" id="PR00344">
    <property type="entry name" value="BCTRLSENSOR"/>
</dbReference>
<feature type="compositionally biased region" description="Polar residues" evidence="4">
    <location>
        <begin position="1292"/>
        <end position="1306"/>
    </location>
</feature>
<feature type="domain" description="PAS" evidence="7">
    <location>
        <begin position="518"/>
        <end position="588"/>
    </location>
</feature>
<dbReference type="InterPro" id="IPR036097">
    <property type="entry name" value="HisK_dim/P_sf"/>
</dbReference>
<proteinExistence type="predicted"/>
<dbReference type="Gene3D" id="3.30.565.10">
    <property type="entry name" value="Histidine kinase-like ATPase, C-terminal domain"/>
    <property type="match status" value="1"/>
</dbReference>
<feature type="compositionally biased region" description="Polar residues" evidence="4">
    <location>
        <begin position="442"/>
        <end position="457"/>
    </location>
</feature>
<dbReference type="PROSITE" id="PS50110">
    <property type="entry name" value="RESPONSE_REGULATORY"/>
    <property type="match status" value="1"/>
</dbReference>
<evidence type="ECO:0000256" key="3">
    <source>
        <dbReference type="PROSITE-ProRule" id="PRU00169"/>
    </source>
</evidence>
<feature type="region of interest" description="Disordered" evidence="4">
    <location>
        <begin position="218"/>
        <end position="249"/>
    </location>
</feature>
<dbReference type="PANTHER" id="PTHR45339:SF1">
    <property type="entry name" value="HYBRID SIGNAL TRANSDUCTION HISTIDINE KINASE J"/>
    <property type="match status" value="1"/>
</dbReference>
<dbReference type="CDD" id="cd00130">
    <property type="entry name" value="PAS"/>
    <property type="match status" value="2"/>
</dbReference>
<dbReference type="GO" id="GO:0000155">
    <property type="term" value="F:phosphorelay sensor kinase activity"/>
    <property type="evidence" value="ECO:0007669"/>
    <property type="project" value="InterPro"/>
</dbReference>
<dbReference type="SMART" id="SM00086">
    <property type="entry name" value="PAC"/>
    <property type="match status" value="2"/>
</dbReference>
<dbReference type="Pfam" id="PF00512">
    <property type="entry name" value="HisKA"/>
    <property type="match status" value="1"/>
</dbReference>
<dbReference type="FunFam" id="3.30.565.10:FF:000010">
    <property type="entry name" value="Sensor histidine kinase RcsC"/>
    <property type="match status" value="1"/>
</dbReference>
<evidence type="ECO:0000259" key="8">
    <source>
        <dbReference type="PROSITE" id="PS50113"/>
    </source>
</evidence>
<keyword evidence="1 3" id="KW-0597">Phosphoprotein</keyword>
<dbReference type="CDD" id="cd17546">
    <property type="entry name" value="REC_hyHK_CKI1_RcsC-like"/>
    <property type="match status" value="1"/>
</dbReference>
<evidence type="ECO:0000259" key="7">
    <source>
        <dbReference type="PROSITE" id="PS50112"/>
    </source>
</evidence>
<dbReference type="PROSITE" id="PS50112">
    <property type="entry name" value="PAS"/>
    <property type="match status" value="1"/>
</dbReference>
<dbReference type="Pfam" id="PF08447">
    <property type="entry name" value="PAS_3"/>
    <property type="match status" value="1"/>
</dbReference>
<dbReference type="InterPro" id="IPR001610">
    <property type="entry name" value="PAC"/>
</dbReference>
<accession>A0A8H3BJ36</accession>
<dbReference type="CDD" id="cd00082">
    <property type="entry name" value="HisKA"/>
    <property type="match status" value="1"/>
</dbReference>
<dbReference type="InterPro" id="IPR013655">
    <property type="entry name" value="PAS_fold_3"/>
</dbReference>
<protein>
    <recommendedName>
        <fullName evidence="11">Multi-sensor hybrid histidine kinase</fullName>
    </recommendedName>
</protein>
<feature type="domain" description="PAC" evidence="8">
    <location>
        <begin position="457"/>
        <end position="515"/>
    </location>
</feature>
<dbReference type="SUPFAM" id="SSF47384">
    <property type="entry name" value="Homodimeric domain of signal transducing histidine kinase"/>
    <property type="match status" value="1"/>
</dbReference>
<feature type="region of interest" description="Disordered" evidence="4">
    <location>
        <begin position="1292"/>
        <end position="1332"/>
    </location>
</feature>
<name>A0A8H3BJ36_9AGAM</name>
<dbReference type="PROSITE" id="PS50109">
    <property type="entry name" value="HIS_KIN"/>
    <property type="match status" value="1"/>
</dbReference>
<dbReference type="Pfam" id="PF08448">
    <property type="entry name" value="PAS_4"/>
    <property type="match status" value="1"/>
</dbReference>
<dbReference type="SMART" id="SM00091">
    <property type="entry name" value="PAS"/>
    <property type="match status" value="3"/>
</dbReference>
<dbReference type="Pfam" id="PF02518">
    <property type="entry name" value="HATPase_c"/>
    <property type="match status" value="1"/>
</dbReference>
<keyword evidence="2" id="KW-0902">Two-component regulatory system</keyword>
<dbReference type="SUPFAM" id="SSF55874">
    <property type="entry name" value="ATPase domain of HSP90 chaperone/DNA topoisomerase II/histidine kinase"/>
    <property type="match status" value="1"/>
</dbReference>
<comment type="caution">
    <text evidence="9">The sequence shown here is derived from an EMBL/GenBank/DDBJ whole genome shotgun (WGS) entry which is preliminary data.</text>
</comment>
<dbReference type="SMART" id="SM00387">
    <property type="entry name" value="HATPase_c"/>
    <property type="match status" value="1"/>
</dbReference>
<dbReference type="SUPFAM" id="SSF55785">
    <property type="entry name" value="PYP-like sensor domain (PAS domain)"/>
    <property type="match status" value="2"/>
</dbReference>
<evidence type="ECO:0008006" key="11">
    <source>
        <dbReference type="Google" id="ProtNLM"/>
    </source>
</evidence>
<dbReference type="SMART" id="SM00388">
    <property type="entry name" value="HisKA"/>
    <property type="match status" value="1"/>
</dbReference>
<dbReference type="CDD" id="cd16922">
    <property type="entry name" value="HATPase_EvgS-ArcB-TorS-like"/>
    <property type="match status" value="1"/>
</dbReference>
<feature type="compositionally biased region" description="Low complexity" evidence="4">
    <location>
        <begin position="386"/>
        <end position="397"/>
    </location>
</feature>
<gene>
    <name evidence="9" type="ORF">RDB_LOCUS156445</name>
</gene>
<dbReference type="InterPro" id="IPR005467">
    <property type="entry name" value="His_kinase_dom"/>
</dbReference>
<dbReference type="InterPro" id="IPR000014">
    <property type="entry name" value="PAS"/>
</dbReference>
<reference evidence="9" key="1">
    <citation type="submission" date="2021-01" db="EMBL/GenBank/DDBJ databases">
        <authorList>
            <person name="Kaushik A."/>
        </authorList>
    </citation>
    <scope>NUCLEOTIDE SEQUENCE</scope>
    <source>
        <strain evidence="9">AG1-1C</strain>
    </source>
</reference>
<dbReference type="InterPro" id="IPR004358">
    <property type="entry name" value="Sig_transdc_His_kin-like_C"/>
</dbReference>
<feature type="compositionally biased region" description="Low complexity" evidence="4">
    <location>
        <begin position="683"/>
        <end position="711"/>
    </location>
</feature>
<evidence type="ECO:0000259" key="5">
    <source>
        <dbReference type="PROSITE" id="PS50109"/>
    </source>
</evidence>
<dbReference type="FunFam" id="3.30.450.20:FF:000099">
    <property type="entry name" value="Sensory box sensor histidine kinase"/>
    <property type="match status" value="1"/>
</dbReference>
<evidence type="ECO:0000256" key="1">
    <source>
        <dbReference type="ARBA" id="ARBA00022553"/>
    </source>
</evidence>
<evidence type="ECO:0000256" key="4">
    <source>
        <dbReference type="SAM" id="MobiDB-lite"/>
    </source>
</evidence>
<dbReference type="InterPro" id="IPR001789">
    <property type="entry name" value="Sig_transdc_resp-reg_receiver"/>
</dbReference>
<feature type="modified residue" description="4-aspartylphosphate" evidence="3">
    <location>
        <position position="1200"/>
    </location>
</feature>
<dbReference type="InterPro" id="IPR036890">
    <property type="entry name" value="HATPase_C_sf"/>
</dbReference>
<feature type="domain" description="Histidine kinase" evidence="5">
    <location>
        <begin position="846"/>
        <end position="1067"/>
    </location>
</feature>
<dbReference type="InterPro" id="IPR013656">
    <property type="entry name" value="PAS_4"/>
</dbReference>
<dbReference type="Gene3D" id="3.40.50.2300">
    <property type="match status" value="1"/>
</dbReference>
<dbReference type="FunFam" id="1.10.287.130:FF:000050">
    <property type="entry name" value="Related to histidine kinase"/>
    <property type="match status" value="1"/>
</dbReference>
<dbReference type="InterPro" id="IPR035965">
    <property type="entry name" value="PAS-like_dom_sf"/>
</dbReference>
<dbReference type="EMBL" id="CAJMWS010000686">
    <property type="protein sequence ID" value="CAE6458829.1"/>
    <property type="molecule type" value="Genomic_DNA"/>
</dbReference>
<evidence type="ECO:0000259" key="6">
    <source>
        <dbReference type="PROSITE" id="PS50110"/>
    </source>
</evidence>
<dbReference type="PROSITE" id="PS50113">
    <property type="entry name" value="PAC"/>
    <property type="match status" value="2"/>
</dbReference>
<feature type="region of interest" description="Disordered" evidence="4">
    <location>
        <begin position="139"/>
        <end position="193"/>
    </location>
</feature>
<dbReference type="Pfam" id="PF00072">
    <property type="entry name" value="Response_reg"/>
    <property type="match status" value="1"/>
</dbReference>
<dbReference type="PANTHER" id="PTHR45339">
    <property type="entry name" value="HYBRID SIGNAL TRANSDUCTION HISTIDINE KINASE J"/>
    <property type="match status" value="1"/>
</dbReference>
<dbReference type="NCBIfam" id="TIGR00229">
    <property type="entry name" value="sensory_box"/>
    <property type="match status" value="1"/>
</dbReference>
<dbReference type="InterPro" id="IPR003661">
    <property type="entry name" value="HisK_dim/P_dom"/>
</dbReference>